<reference evidence="2" key="1">
    <citation type="submission" date="2020-10" db="EMBL/GenBank/DDBJ databases">
        <authorList>
            <person name="Castelo-Branco R."/>
            <person name="Eusebio N."/>
            <person name="Adriana R."/>
            <person name="Vieira A."/>
            <person name="Brugerolle De Fraissinette N."/>
            <person name="Rezende De Castro R."/>
            <person name="Schneider M.P."/>
            <person name="Vasconcelos V."/>
            <person name="Leao P.N."/>
        </authorList>
    </citation>
    <scope>NUCLEOTIDE SEQUENCE</scope>
    <source>
        <strain evidence="2">LEGE 07157</strain>
    </source>
</reference>
<accession>A0A8J7DZK2</accession>
<comment type="caution">
    <text evidence="2">The sequence shown here is derived from an EMBL/GenBank/DDBJ whole genome shotgun (WGS) entry which is preliminary data.</text>
</comment>
<dbReference type="GO" id="GO:0009103">
    <property type="term" value="P:lipopolysaccharide biosynthetic process"/>
    <property type="evidence" value="ECO:0007669"/>
    <property type="project" value="TreeGrafter"/>
</dbReference>
<keyword evidence="3" id="KW-1185">Reference proteome</keyword>
<dbReference type="AlphaFoldDB" id="A0A8J7DZK2"/>
<evidence type="ECO:0000313" key="2">
    <source>
        <dbReference type="EMBL" id="MBE9118268.1"/>
    </source>
</evidence>
<dbReference type="PANTHER" id="PTHR46401">
    <property type="entry name" value="GLYCOSYLTRANSFERASE WBBK-RELATED"/>
    <property type="match status" value="1"/>
</dbReference>
<name>A0A8J7DZK2_9CYAN</name>
<sequence>MNQPLRILTILHMPWNRNLGGSRVQLELAEEFVKMGHSVEKFDYFDAFPKTQTSILFDLTRPSFSKYATAFVRANAHRFDIIDAHQGNLPWNKEELGFNGVLVARSVGLHAFYEEFARIERKKFPPQKLKIRLFNQLSSWRQQRESSLYPLSLHGCDLINVPNCDELAYLRDVMGLGDKTFVFPFGLSQTRLRAFSSAIQPASIRLATPTVAFIGTWCPRKGSWDWGTLIEQIKQKIPKVHFLFLGTGLTAKAVLEDLPGQEDCVEIIPRYDSEELPKLLSGVTVGVFPSYIEGFGFAVLEKLACGIPTVAYDVPGPREMLRDFDPPLMVPAGDIEAARDRVVQLLQLDPTHYTELSQRCVTVAQRFTWDTIARNTLEIYQQFLPPRRKE</sequence>
<dbReference type="EMBL" id="JADEWZ010000042">
    <property type="protein sequence ID" value="MBE9118268.1"/>
    <property type="molecule type" value="Genomic_DNA"/>
</dbReference>
<proteinExistence type="predicted"/>
<gene>
    <name evidence="2" type="ORF">IQ249_20460</name>
</gene>
<dbReference type="RefSeq" id="WP_194031356.1">
    <property type="nucleotide sequence ID" value="NZ_JADEWZ010000042.1"/>
</dbReference>
<dbReference type="CDD" id="cd03801">
    <property type="entry name" value="GT4_PimA-like"/>
    <property type="match status" value="1"/>
</dbReference>
<dbReference type="GO" id="GO:0016757">
    <property type="term" value="F:glycosyltransferase activity"/>
    <property type="evidence" value="ECO:0007669"/>
    <property type="project" value="TreeGrafter"/>
</dbReference>
<evidence type="ECO:0000256" key="1">
    <source>
        <dbReference type="ARBA" id="ARBA00022679"/>
    </source>
</evidence>
<dbReference type="Proteomes" id="UP000654482">
    <property type="component" value="Unassembled WGS sequence"/>
</dbReference>
<dbReference type="Gene3D" id="3.40.50.2000">
    <property type="entry name" value="Glycogen Phosphorylase B"/>
    <property type="match status" value="2"/>
</dbReference>
<keyword evidence="1" id="KW-0808">Transferase</keyword>
<dbReference type="Pfam" id="PF13692">
    <property type="entry name" value="Glyco_trans_1_4"/>
    <property type="match status" value="1"/>
</dbReference>
<dbReference type="PANTHER" id="PTHR46401:SF2">
    <property type="entry name" value="GLYCOSYLTRANSFERASE WBBK-RELATED"/>
    <property type="match status" value="1"/>
</dbReference>
<protein>
    <submittedName>
        <fullName evidence="2">Glycosyltransferase</fullName>
    </submittedName>
</protein>
<evidence type="ECO:0000313" key="3">
    <source>
        <dbReference type="Proteomes" id="UP000654482"/>
    </source>
</evidence>
<organism evidence="2 3">
    <name type="scientific">Lusitaniella coriacea LEGE 07157</name>
    <dbReference type="NCBI Taxonomy" id="945747"/>
    <lineage>
        <taxon>Bacteria</taxon>
        <taxon>Bacillati</taxon>
        <taxon>Cyanobacteriota</taxon>
        <taxon>Cyanophyceae</taxon>
        <taxon>Spirulinales</taxon>
        <taxon>Lusitaniellaceae</taxon>
        <taxon>Lusitaniella</taxon>
    </lineage>
</organism>
<dbReference type="SUPFAM" id="SSF53756">
    <property type="entry name" value="UDP-Glycosyltransferase/glycogen phosphorylase"/>
    <property type="match status" value="1"/>
</dbReference>